<proteinExistence type="predicted"/>
<protein>
    <submittedName>
        <fullName evidence="1">8504_t:CDS:1</fullName>
    </submittedName>
</protein>
<dbReference type="EMBL" id="CAJVPK010002923">
    <property type="protein sequence ID" value="CAG8620660.1"/>
    <property type="molecule type" value="Genomic_DNA"/>
</dbReference>
<dbReference type="Proteomes" id="UP000789706">
    <property type="component" value="Unassembled WGS sequence"/>
</dbReference>
<evidence type="ECO:0000313" key="1">
    <source>
        <dbReference type="EMBL" id="CAG8620660.1"/>
    </source>
</evidence>
<keyword evidence="2" id="KW-1185">Reference proteome</keyword>
<comment type="caution">
    <text evidence="1">The sequence shown here is derived from an EMBL/GenBank/DDBJ whole genome shotgun (WGS) entry which is preliminary data.</text>
</comment>
<name>A0A9N9D2L7_9GLOM</name>
<sequence>MEFYDSQFVPTIIVAEQRKNQDINYSQQTSSENNNVTLISSPNEEEIIDMTSGVDDDDFIVITSNRKDFYKTSLRNNKSIDDFDACKKETKRSFDSDDDDDCIIVDPKTGEEEPWNPKSAVGLTIRKRILSSWNQKSRPVLETLSPSWVQISRNTISGRSDDACRHRWARLKKRLYSNA</sequence>
<dbReference type="AlphaFoldDB" id="A0A9N9D2L7"/>
<evidence type="ECO:0000313" key="2">
    <source>
        <dbReference type="Proteomes" id="UP000789706"/>
    </source>
</evidence>
<dbReference type="OrthoDB" id="2449613at2759"/>
<gene>
    <name evidence="1" type="ORF">DEBURN_LOCUS10356</name>
</gene>
<accession>A0A9N9D2L7</accession>
<organism evidence="1 2">
    <name type="scientific">Diversispora eburnea</name>
    <dbReference type="NCBI Taxonomy" id="1213867"/>
    <lineage>
        <taxon>Eukaryota</taxon>
        <taxon>Fungi</taxon>
        <taxon>Fungi incertae sedis</taxon>
        <taxon>Mucoromycota</taxon>
        <taxon>Glomeromycotina</taxon>
        <taxon>Glomeromycetes</taxon>
        <taxon>Diversisporales</taxon>
        <taxon>Diversisporaceae</taxon>
        <taxon>Diversispora</taxon>
    </lineage>
</organism>
<reference evidence="1" key="1">
    <citation type="submission" date="2021-06" db="EMBL/GenBank/DDBJ databases">
        <authorList>
            <person name="Kallberg Y."/>
            <person name="Tangrot J."/>
            <person name="Rosling A."/>
        </authorList>
    </citation>
    <scope>NUCLEOTIDE SEQUENCE</scope>
    <source>
        <strain evidence="1">AZ414A</strain>
    </source>
</reference>